<dbReference type="RefSeq" id="WP_232879114.1">
    <property type="nucleotide sequence ID" value="NZ_JAJSOJ010000086.1"/>
</dbReference>
<comment type="caution">
    <text evidence="2">The sequence shown here is derived from an EMBL/GenBank/DDBJ whole genome shotgun (WGS) entry which is preliminary data.</text>
</comment>
<dbReference type="Proteomes" id="UP001521074">
    <property type="component" value="Unassembled WGS sequence"/>
</dbReference>
<gene>
    <name evidence="2" type="ORF">LWC05_16535</name>
</gene>
<keyword evidence="1" id="KW-0472">Membrane</keyword>
<sequence>MHGWEEAAVWVAIGTVLFLVVLLELVERSRHEGLRRDQDDTRMRVETLERDVKSSLQRIETSLAVVGEGARKTEDMVAVIVRGHMERKS</sequence>
<evidence type="ECO:0000313" key="2">
    <source>
        <dbReference type="EMBL" id="MCE0745480.1"/>
    </source>
</evidence>
<keyword evidence="1" id="KW-1133">Transmembrane helix</keyword>
<proteinExistence type="predicted"/>
<dbReference type="EMBL" id="JAJSOJ010000086">
    <property type="protein sequence ID" value="MCE0745480.1"/>
    <property type="molecule type" value="Genomic_DNA"/>
</dbReference>
<evidence type="ECO:0000256" key="1">
    <source>
        <dbReference type="SAM" id="Phobius"/>
    </source>
</evidence>
<reference evidence="2 3" key="1">
    <citation type="submission" date="2021-12" db="EMBL/GenBank/DDBJ databases">
        <title>Genome sequence of Acetobacter sicerae DmPark20a_162.</title>
        <authorList>
            <person name="Chaston J.M."/>
        </authorList>
    </citation>
    <scope>NUCLEOTIDE SEQUENCE [LARGE SCALE GENOMIC DNA]</scope>
    <source>
        <strain evidence="2 3">DmPark20a_162</strain>
    </source>
</reference>
<keyword evidence="3" id="KW-1185">Reference proteome</keyword>
<accession>A0ABS8VWX7</accession>
<feature type="transmembrane region" description="Helical" evidence="1">
    <location>
        <begin position="7"/>
        <end position="26"/>
    </location>
</feature>
<evidence type="ECO:0000313" key="3">
    <source>
        <dbReference type="Proteomes" id="UP001521074"/>
    </source>
</evidence>
<organism evidence="2 3">
    <name type="scientific">Acetobacter sicerae</name>
    <dbReference type="NCBI Taxonomy" id="85325"/>
    <lineage>
        <taxon>Bacteria</taxon>
        <taxon>Pseudomonadati</taxon>
        <taxon>Pseudomonadota</taxon>
        <taxon>Alphaproteobacteria</taxon>
        <taxon>Acetobacterales</taxon>
        <taxon>Acetobacteraceae</taxon>
        <taxon>Acetobacter</taxon>
    </lineage>
</organism>
<name>A0ABS8VWX7_9PROT</name>
<protein>
    <submittedName>
        <fullName evidence="2">Uncharacterized protein</fullName>
    </submittedName>
</protein>
<keyword evidence="1" id="KW-0812">Transmembrane</keyword>